<dbReference type="PANTHER" id="PTHR22870:SF408">
    <property type="entry name" value="OS09G0560450 PROTEIN"/>
    <property type="match status" value="1"/>
</dbReference>
<dbReference type="SUPFAM" id="SSF50985">
    <property type="entry name" value="RCC1/BLIP-II"/>
    <property type="match status" value="1"/>
</dbReference>
<feature type="repeat" description="RCC1" evidence="2">
    <location>
        <begin position="337"/>
        <end position="390"/>
    </location>
</feature>
<dbReference type="PANTHER" id="PTHR22870">
    <property type="entry name" value="REGULATOR OF CHROMOSOME CONDENSATION"/>
    <property type="match status" value="1"/>
</dbReference>
<dbReference type="Pfam" id="PF25390">
    <property type="entry name" value="WD40_RLD"/>
    <property type="match status" value="1"/>
</dbReference>
<dbReference type="AlphaFoldDB" id="A0AAV2YX83"/>
<proteinExistence type="predicted"/>
<dbReference type="InterPro" id="IPR058923">
    <property type="entry name" value="RCC1-like_dom"/>
</dbReference>
<dbReference type="CDD" id="cd00102">
    <property type="entry name" value="IPT"/>
    <property type="match status" value="1"/>
</dbReference>
<dbReference type="EMBL" id="DAKRPA010000093">
    <property type="protein sequence ID" value="DAZ98971.1"/>
    <property type="molecule type" value="Genomic_DNA"/>
</dbReference>
<feature type="region of interest" description="Disordered" evidence="3">
    <location>
        <begin position="140"/>
        <end position="181"/>
    </location>
</feature>
<feature type="repeat" description="RCC1" evidence="2">
    <location>
        <begin position="281"/>
        <end position="336"/>
    </location>
</feature>
<dbReference type="Gene3D" id="2.130.10.30">
    <property type="entry name" value="Regulator of chromosome condensation 1/beta-lactamase-inhibitor protein II"/>
    <property type="match status" value="2"/>
</dbReference>
<organism evidence="5 6">
    <name type="scientific">Lagenidium giganteum</name>
    <dbReference type="NCBI Taxonomy" id="4803"/>
    <lineage>
        <taxon>Eukaryota</taxon>
        <taxon>Sar</taxon>
        <taxon>Stramenopiles</taxon>
        <taxon>Oomycota</taxon>
        <taxon>Peronosporomycetes</taxon>
        <taxon>Pythiales</taxon>
        <taxon>Pythiaceae</taxon>
    </lineage>
</organism>
<evidence type="ECO:0000313" key="6">
    <source>
        <dbReference type="Proteomes" id="UP001146120"/>
    </source>
</evidence>
<dbReference type="Gene3D" id="2.60.40.10">
    <property type="entry name" value="Immunoglobulins"/>
    <property type="match status" value="2"/>
</dbReference>
<dbReference type="InterPro" id="IPR009091">
    <property type="entry name" value="RCC1/BLIP-II"/>
</dbReference>
<dbReference type="PRINTS" id="PR00633">
    <property type="entry name" value="RCCNDNSATION"/>
</dbReference>
<evidence type="ECO:0000313" key="5">
    <source>
        <dbReference type="EMBL" id="DAZ98971.1"/>
    </source>
</evidence>
<evidence type="ECO:0000256" key="3">
    <source>
        <dbReference type="SAM" id="MobiDB-lite"/>
    </source>
</evidence>
<feature type="compositionally biased region" description="Polar residues" evidence="3">
    <location>
        <begin position="145"/>
        <end position="154"/>
    </location>
</feature>
<dbReference type="Proteomes" id="UP001146120">
    <property type="component" value="Unassembled WGS sequence"/>
</dbReference>
<evidence type="ECO:0000259" key="4">
    <source>
        <dbReference type="Pfam" id="PF25390"/>
    </source>
</evidence>
<dbReference type="InterPro" id="IPR051210">
    <property type="entry name" value="Ub_ligase/GEF_domain"/>
</dbReference>
<feature type="repeat" description="RCC1" evidence="2">
    <location>
        <begin position="115"/>
        <end position="216"/>
    </location>
</feature>
<feature type="domain" description="RCC1-like" evidence="4">
    <location>
        <begin position="90"/>
        <end position="446"/>
    </location>
</feature>
<dbReference type="PROSITE" id="PS50012">
    <property type="entry name" value="RCC1_3"/>
    <property type="match status" value="4"/>
</dbReference>
<comment type="caution">
    <text evidence="5">The sequence shown here is derived from an EMBL/GenBank/DDBJ whole genome shotgun (WGS) entry which is preliminary data.</text>
</comment>
<reference evidence="5" key="2">
    <citation type="journal article" date="2023" name="Microbiol Resour">
        <title>Decontamination and Annotation of the Draft Genome Sequence of the Oomycete Lagenidium giganteum ARSEF 373.</title>
        <authorList>
            <person name="Morgan W.R."/>
            <person name="Tartar A."/>
        </authorList>
    </citation>
    <scope>NUCLEOTIDE SEQUENCE</scope>
    <source>
        <strain evidence="5">ARSEF 373</strain>
    </source>
</reference>
<evidence type="ECO:0000256" key="2">
    <source>
        <dbReference type="PROSITE-ProRule" id="PRU00235"/>
    </source>
</evidence>
<accession>A0AAV2YX83</accession>
<sequence length="1136" mass="122031">MASATSASASSFGSSKSEGVLGIVYVCGEKTRGRLERVDALLGKKIKGLYGRTSHVVALVDKWELQWIDAGPTATGAKAISSIREQAKVQDALQDVKLQQLAFGKAHRAALTLDGDVFTWGTTNATFACGELGQALQDTPIKRSASATRSQNPEAQLHESSSKSLMSSARPSTSGSGVGGGGGFDVCEPRRVRVANDLLFTKVACGASHTAAIARSGDLYTWGRNFEGQLGHFIRTAPTETNTLQQGLCPWPKYVSAFLAKPRVVDVDCGAHFTVVLLQDGSVHSFGERFTGVTGEVRARERVDARPHCVLPRGTDGAPFVGIACGSAHSLAVTSSGQLYAWGTNSYGQLGLGHGDHHSTMQPHRVTTPPDTVWARVFAGGQYSAAVDNQQQLFTWGINHYGNLAHATTVSEPQHARCEFTPRRVDALLDVVVTTAVCAQRTMFAFAPSFVASLNPPCGEIGGGYELRLRGSGFWDAEDLTVRFIPLLEGRLVRGSLGRFDAATREVVCEVPKFSLHGDFAVEVAMNGKHFTTNGRVFEAFRLPQVSVVSIHDARLAGGDVLDLTLDGIIPLACRAPVLRFRPCEVDEDTGNVRLLDADAELSEPWPVVQAEGKATIAKDKDSAHAAEGNTHYIERTYHMTCVLPAVAPRTQPQLCVIEVSYNNGVHFAPIVLHESHHHRRHQEHQKLGNHDSTTGAADEFAHLDGKRQPSTIYFHDAHVVRAVPNTLLVDQLPETIDVHVTHLLTHPLDQLSVQLVVRPLVENAKAVDVATVDLPICSVAPDVITCAVPPLDDWRSPDTHKQAAQMAELQGLMNDDMAALMRPRWWRQQLKWGFHAALRVSMIATRSLLPPMDAYATKVFGLLALGNLVQLGPVLGPATGGTTITLDADFLHYDTNDVVVAFQYKDTSATAPGRCQPKIGPNGALTDQREIVCVAPAFPFGGQDADKDQAPDASATAMTVQVTVALDGVNFAQSSLEFTFYAPPLLVDVHPEEGLAGTHMAIKLDRLTISKNALVQLMVPSTGFTMVVPAETHEAHHTVEFALPTLPLTKDERVRVAVALNGQQFADRTVRDEQHSNGSGHGGATEGDMRASDSNKSLPPAKTPTSSATALGMPAAPGLYLTYKVAADAVNPTAT</sequence>
<gene>
    <name evidence="5" type="ORF">N0F65_000503</name>
</gene>
<feature type="compositionally biased region" description="Low complexity" evidence="3">
    <location>
        <begin position="162"/>
        <end position="175"/>
    </location>
</feature>
<dbReference type="InterPro" id="IPR000408">
    <property type="entry name" value="Reg_chr_condens"/>
</dbReference>
<feature type="region of interest" description="Disordered" evidence="3">
    <location>
        <begin position="1068"/>
        <end position="1114"/>
    </location>
</feature>
<dbReference type="InterPro" id="IPR013783">
    <property type="entry name" value="Ig-like_fold"/>
</dbReference>
<dbReference type="PROSITE" id="PS00626">
    <property type="entry name" value="RCC1_2"/>
    <property type="match status" value="1"/>
</dbReference>
<name>A0AAV2YX83_9STRA</name>
<evidence type="ECO:0000256" key="1">
    <source>
        <dbReference type="ARBA" id="ARBA00022737"/>
    </source>
</evidence>
<protein>
    <recommendedName>
        <fullName evidence="4">RCC1-like domain-containing protein</fullName>
    </recommendedName>
</protein>
<feature type="compositionally biased region" description="Polar residues" evidence="3">
    <location>
        <begin position="1095"/>
        <end position="1110"/>
    </location>
</feature>
<keyword evidence="1" id="KW-0677">Repeat</keyword>
<keyword evidence="6" id="KW-1185">Reference proteome</keyword>
<reference evidence="5" key="1">
    <citation type="submission" date="2022-11" db="EMBL/GenBank/DDBJ databases">
        <authorList>
            <person name="Morgan W.R."/>
            <person name="Tartar A."/>
        </authorList>
    </citation>
    <scope>NUCLEOTIDE SEQUENCE</scope>
    <source>
        <strain evidence="5">ARSEF 373</strain>
    </source>
</reference>
<feature type="repeat" description="RCC1" evidence="2">
    <location>
        <begin position="217"/>
        <end position="280"/>
    </location>
</feature>